<dbReference type="RefSeq" id="WP_089407904.1">
    <property type="nucleotide sequence ID" value="NZ_FZOU01000002.1"/>
</dbReference>
<evidence type="ECO:0000313" key="2">
    <source>
        <dbReference type="Proteomes" id="UP000198356"/>
    </source>
</evidence>
<protein>
    <submittedName>
        <fullName evidence="1">Uncharacterized protein</fullName>
    </submittedName>
</protein>
<organism evidence="1 2">
    <name type="scientific">Granulicella rosea</name>
    <dbReference type="NCBI Taxonomy" id="474952"/>
    <lineage>
        <taxon>Bacteria</taxon>
        <taxon>Pseudomonadati</taxon>
        <taxon>Acidobacteriota</taxon>
        <taxon>Terriglobia</taxon>
        <taxon>Terriglobales</taxon>
        <taxon>Acidobacteriaceae</taxon>
        <taxon>Granulicella</taxon>
    </lineage>
</organism>
<reference evidence="1 2" key="1">
    <citation type="submission" date="2017-06" db="EMBL/GenBank/DDBJ databases">
        <authorList>
            <person name="Kim H.J."/>
            <person name="Triplett B.A."/>
        </authorList>
    </citation>
    <scope>NUCLEOTIDE SEQUENCE [LARGE SCALE GENOMIC DNA]</scope>
    <source>
        <strain evidence="1 2">DSM 18704</strain>
    </source>
</reference>
<evidence type="ECO:0000313" key="1">
    <source>
        <dbReference type="EMBL" id="SNS81174.1"/>
    </source>
</evidence>
<dbReference type="Proteomes" id="UP000198356">
    <property type="component" value="Unassembled WGS sequence"/>
</dbReference>
<proteinExistence type="predicted"/>
<dbReference type="EMBL" id="FZOU01000002">
    <property type="protein sequence ID" value="SNS81174.1"/>
    <property type="molecule type" value="Genomic_DNA"/>
</dbReference>
<accession>A0A239HLP6</accession>
<keyword evidence="2" id="KW-1185">Reference proteome</keyword>
<sequence>MPQFQLTNEIINRSAAKTWDEAKLEWSLLEVYEAEVPETCLCGHFPIIELCVLVNRRNREQTTVGNCCVKKFIGLPSDKIFQAVKRIRKDQSKSLNAEAIEHAFDRCWISEWEKKFYFDIMRKQKLSPKQAAKKNEINLLVLARMRR</sequence>
<gene>
    <name evidence="1" type="ORF">SAMN05421770_102416</name>
</gene>
<name>A0A239HLP6_9BACT</name>
<dbReference type="AlphaFoldDB" id="A0A239HLP6"/>
<dbReference type="OrthoDB" id="2318182at2"/>